<proteinExistence type="predicted"/>
<dbReference type="KEGG" id="dov:DSCO28_02720"/>
<reference evidence="2 3" key="1">
    <citation type="submission" date="2019-11" db="EMBL/GenBank/DDBJ databases">
        <title>Comparative genomics of hydrocarbon-degrading Desulfosarcina strains.</title>
        <authorList>
            <person name="Watanabe M."/>
            <person name="Kojima H."/>
            <person name="Fukui M."/>
        </authorList>
    </citation>
    <scope>NUCLEOTIDE SEQUENCE [LARGE SCALE GENOMIC DNA]</scope>
    <source>
        <strain evidence="2 3">28bB2T</strain>
    </source>
</reference>
<dbReference type="EMBL" id="AP021876">
    <property type="protein sequence ID" value="BBO79706.1"/>
    <property type="molecule type" value="Genomic_DNA"/>
</dbReference>
<evidence type="ECO:0000256" key="1">
    <source>
        <dbReference type="SAM" id="MobiDB-lite"/>
    </source>
</evidence>
<feature type="compositionally biased region" description="Basic and acidic residues" evidence="1">
    <location>
        <begin position="42"/>
        <end position="61"/>
    </location>
</feature>
<dbReference type="RefSeq" id="WP_155320836.1">
    <property type="nucleotide sequence ID" value="NZ_AP021876.1"/>
</dbReference>
<organism evidence="2 3">
    <name type="scientific">Desulfosarcina ovata subsp. sediminis</name>
    <dbReference type="NCBI Taxonomy" id="885957"/>
    <lineage>
        <taxon>Bacteria</taxon>
        <taxon>Pseudomonadati</taxon>
        <taxon>Thermodesulfobacteriota</taxon>
        <taxon>Desulfobacteria</taxon>
        <taxon>Desulfobacterales</taxon>
        <taxon>Desulfosarcinaceae</taxon>
        <taxon>Desulfosarcina</taxon>
    </lineage>
</organism>
<name>A0A5K7ZFG7_9BACT</name>
<gene>
    <name evidence="2" type="ORF">DSCO28_02720</name>
</gene>
<sequence>MNIRKRNTSLSAKLSHHRSKPVDSQPFIKGVFDSENSFAANEKSKTDDLQQRKDSRLDGSY</sequence>
<evidence type="ECO:0000313" key="2">
    <source>
        <dbReference type="EMBL" id="BBO79706.1"/>
    </source>
</evidence>
<evidence type="ECO:0000313" key="3">
    <source>
        <dbReference type="Proteomes" id="UP000425960"/>
    </source>
</evidence>
<protein>
    <submittedName>
        <fullName evidence="2">Uncharacterized protein</fullName>
    </submittedName>
</protein>
<dbReference type="Proteomes" id="UP000425960">
    <property type="component" value="Chromosome"/>
</dbReference>
<feature type="region of interest" description="Disordered" evidence="1">
    <location>
        <begin position="1"/>
        <end position="61"/>
    </location>
</feature>
<accession>A0A5K7ZFG7</accession>
<dbReference type="AlphaFoldDB" id="A0A5K7ZFG7"/>